<comment type="caution">
    <text evidence="11">The sequence shown here is derived from an EMBL/GenBank/DDBJ whole genome shotgun (WGS) entry which is preliminary data.</text>
</comment>
<dbReference type="SUPFAM" id="SSF81321">
    <property type="entry name" value="Family A G protein-coupled receptor-like"/>
    <property type="match status" value="1"/>
</dbReference>
<feature type="transmembrane region" description="Helical" evidence="9">
    <location>
        <begin position="237"/>
        <end position="258"/>
    </location>
</feature>
<organism evidence="11 12">
    <name type="scientific">Bursaphelenchus okinawaensis</name>
    <dbReference type="NCBI Taxonomy" id="465554"/>
    <lineage>
        <taxon>Eukaryota</taxon>
        <taxon>Metazoa</taxon>
        <taxon>Ecdysozoa</taxon>
        <taxon>Nematoda</taxon>
        <taxon>Chromadorea</taxon>
        <taxon>Rhabditida</taxon>
        <taxon>Tylenchina</taxon>
        <taxon>Tylenchomorpha</taxon>
        <taxon>Aphelenchoidea</taxon>
        <taxon>Aphelenchoididae</taxon>
        <taxon>Bursaphelenchus</taxon>
    </lineage>
</organism>
<dbReference type="PANTHER" id="PTHR24229">
    <property type="entry name" value="NEUROPEPTIDES RECEPTOR"/>
    <property type="match status" value="1"/>
</dbReference>
<evidence type="ECO:0000256" key="6">
    <source>
        <dbReference type="ARBA" id="ARBA00023136"/>
    </source>
</evidence>
<accession>A0A811L3K1</accession>
<dbReference type="AlphaFoldDB" id="A0A811L3K1"/>
<evidence type="ECO:0000313" key="12">
    <source>
        <dbReference type="Proteomes" id="UP000614601"/>
    </source>
</evidence>
<evidence type="ECO:0000256" key="4">
    <source>
        <dbReference type="ARBA" id="ARBA00022989"/>
    </source>
</evidence>
<evidence type="ECO:0000256" key="3">
    <source>
        <dbReference type="ARBA" id="ARBA00022692"/>
    </source>
</evidence>
<dbReference type="EMBL" id="CAJFCW020000004">
    <property type="protein sequence ID" value="CAG9115341.1"/>
    <property type="molecule type" value="Genomic_DNA"/>
</dbReference>
<keyword evidence="5" id="KW-0297">G-protein coupled receptor</keyword>
<evidence type="ECO:0000259" key="10">
    <source>
        <dbReference type="PROSITE" id="PS50262"/>
    </source>
</evidence>
<dbReference type="GO" id="GO:0043005">
    <property type="term" value="C:neuron projection"/>
    <property type="evidence" value="ECO:0007669"/>
    <property type="project" value="TreeGrafter"/>
</dbReference>
<keyword evidence="12" id="KW-1185">Reference proteome</keyword>
<comment type="subcellular location">
    <subcellularLocation>
        <location evidence="1">Cell membrane</location>
        <topology evidence="1">Multi-pass membrane protein</topology>
    </subcellularLocation>
</comment>
<keyword evidence="2" id="KW-1003">Cell membrane</keyword>
<dbReference type="Proteomes" id="UP000783686">
    <property type="component" value="Unassembled WGS sequence"/>
</dbReference>
<dbReference type="GO" id="GO:0042277">
    <property type="term" value="F:peptide binding"/>
    <property type="evidence" value="ECO:0007669"/>
    <property type="project" value="TreeGrafter"/>
</dbReference>
<evidence type="ECO:0000256" key="7">
    <source>
        <dbReference type="ARBA" id="ARBA00023170"/>
    </source>
</evidence>
<evidence type="ECO:0000256" key="9">
    <source>
        <dbReference type="SAM" id="Phobius"/>
    </source>
</evidence>
<dbReference type="PROSITE" id="PS50262">
    <property type="entry name" value="G_PROTEIN_RECEP_F1_2"/>
    <property type="match status" value="1"/>
</dbReference>
<dbReference type="EMBL" id="CAJFDH010000004">
    <property type="protein sequence ID" value="CAD5221709.1"/>
    <property type="molecule type" value="Genomic_DNA"/>
</dbReference>
<sequence>MCFGWTDWKLHGLYIDQNKPNFSPSALFCIPPNSGWHEFSILGVTTVILGRSRLRSAVSSTVQVLLQSFHISNSFLRLCQCLVDCADQLRTIDITLQGYAFSLMETGICMIIPTVLIILFNVLVILKLRSHFKNIPASPSVSFNTADTVYSTGPSHTIKSTKVSKASMHHLSVNGTNSAETMALRYKRCSLRYADLQLTRSLVIVTSVFILLNLPNYLYRIAVQYLKISDQSEVMQWFSLAAHVLLYTHHAILFYMYIFNSPQMRRRLLPTALKLLECYCLKPVQDYSENGINY</sequence>
<dbReference type="GO" id="GO:0005886">
    <property type="term" value="C:plasma membrane"/>
    <property type="evidence" value="ECO:0007669"/>
    <property type="project" value="UniProtKB-SubCell"/>
</dbReference>
<reference evidence="11" key="1">
    <citation type="submission" date="2020-09" db="EMBL/GenBank/DDBJ databases">
        <authorList>
            <person name="Kikuchi T."/>
        </authorList>
    </citation>
    <scope>NUCLEOTIDE SEQUENCE</scope>
    <source>
        <strain evidence="11">SH1</strain>
    </source>
</reference>
<gene>
    <name evidence="11" type="ORF">BOKJ2_LOCUS9580</name>
</gene>
<feature type="transmembrane region" description="Helical" evidence="9">
    <location>
        <begin position="198"/>
        <end position="217"/>
    </location>
</feature>
<evidence type="ECO:0000256" key="5">
    <source>
        <dbReference type="ARBA" id="ARBA00023040"/>
    </source>
</evidence>
<evidence type="ECO:0000256" key="2">
    <source>
        <dbReference type="ARBA" id="ARBA00022475"/>
    </source>
</evidence>
<keyword evidence="4 9" id="KW-1133">Transmembrane helix</keyword>
<evidence type="ECO:0000313" key="11">
    <source>
        <dbReference type="EMBL" id="CAD5221709.1"/>
    </source>
</evidence>
<dbReference type="OrthoDB" id="9990906at2759"/>
<feature type="transmembrane region" description="Helical" evidence="9">
    <location>
        <begin position="99"/>
        <end position="126"/>
    </location>
</feature>
<evidence type="ECO:0000256" key="8">
    <source>
        <dbReference type="ARBA" id="ARBA00023224"/>
    </source>
</evidence>
<dbReference type="Proteomes" id="UP000614601">
    <property type="component" value="Unassembled WGS sequence"/>
</dbReference>
<dbReference type="InterPro" id="IPR017452">
    <property type="entry name" value="GPCR_Rhodpsn_7TM"/>
</dbReference>
<name>A0A811L3K1_9BILA</name>
<dbReference type="Gene3D" id="1.20.1070.10">
    <property type="entry name" value="Rhodopsin 7-helix transmembrane proteins"/>
    <property type="match status" value="1"/>
</dbReference>
<proteinExistence type="predicted"/>
<keyword evidence="6 9" id="KW-0472">Membrane</keyword>
<evidence type="ECO:0000256" key="1">
    <source>
        <dbReference type="ARBA" id="ARBA00004651"/>
    </source>
</evidence>
<dbReference type="GO" id="GO:0004930">
    <property type="term" value="F:G protein-coupled receptor activity"/>
    <property type="evidence" value="ECO:0007669"/>
    <property type="project" value="UniProtKB-KW"/>
</dbReference>
<feature type="domain" description="G-protein coupled receptors family 1 profile" evidence="10">
    <location>
        <begin position="85"/>
        <end position="257"/>
    </location>
</feature>
<keyword evidence="3 9" id="KW-0812">Transmembrane</keyword>
<dbReference type="PANTHER" id="PTHR24229:SF96">
    <property type="entry name" value="G-PROTEIN COUPLED RECEPTORS FAMILY 1 PROFILE DOMAIN-CONTAINING PROTEIN"/>
    <property type="match status" value="1"/>
</dbReference>
<keyword evidence="7" id="KW-0675">Receptor</keyword>
<keyword evidence="8" id="KW-0807">Transducer</keyword>
<protein>
    <recommendedName>
        <fullName evidence="10">G-protein coupled receptors family 1 profile domain-containing protein</fullName>
    </recommendedName>
</protein>